<evidence type="ECO:0000256" key="3">
    <source>
        <dbReference type="ARBA" id="ARBA00022801"/>
    </source>
</evidence>
<evidence type="ECO:0000313" key="14">
    <source>
        <dbReference type="Proteomes" id="UP000326759"/>
    </source>
</evidence>
<gene>
    <name evidence="13" type="primary">DDX52</name>
    <name evidence="13" type="ORF">Anas_05519</name>
</gene>
<dbReference type="SUPFAM" id="SSF52540">
    <property type="entry name" value="P-loop containing nucleoside triphosphate hydrolases"/>
    <property type="match status" value="1"/>
</dbReference>
<dbReference type="GO" id="GO:0016787">
    <property type="term" value="F:hydrolase activity"/>
    <property type="evidence" value="ECO:0007669"/>
    <property type="project" value="UniProtKB-KW"/>
</dbReference>
<dbReference type="InterPro" id="IPR011545">
    <property type="entry name" value="DEAD/DEAH_box_helicase_dom"/>
</dbReference>
<keyword evidence="2" id="KW-0547">Nucleotide-binding</keyword>
<dbReference type="SMART" id="SM00487">
    <property type="entry name" value="DEXDc"/>
    <property type="match status" value="1"/>
</dbReference>
<dbReference type="InterPro" id="IPR014001">
    <property type="entry name" value="Helicase_ATP-bd"/>
</dbReference>
<dbReference type="EMBL" id="SEYY01000650">
    <property type="protein sequence ID" value="KAB7506805.1"/>
    <property type="molecule type" value="Genomic_DNA"/>
</dbReference>
<evidence type="ECO:0000259" key="11">
    <source>
        <dbReference type="PROSITE" id="PS51192"/>
    </source>
</evidence>
<evidence type="ECO:0000256" key="8">
    <source>
        <dbReference type="ARBA" id="ARBA00044533"/>
    </source>
</evidence>
<evidence type="ECO:0000256" key="1">
    <source>
        <dbReference type="ARBA" id="ARBA00012552"/>
    </source>
</evidence>
<evidence type="ECO:0000256" key="4">
    <source>
        <dbReference type="ARBA" id="ARBA00022806"/>
    </source>
</evidence>
<dbReference type="PROSITE" id="PS51192">
    <property type="entry name" value="HELICASE_ATP_BIND_1"/>
    <property type="match status" value="1"/>
</dbReference>
<evidence type="ECO:0000256" key="2">
    <source>
        <dbReference type="ARBA" id="ARBA00022741"/>
    </source>
</evidence>
<dbReference type="SMART" id="SM00490">
    <property type="entry name" value="HELICc"/>
    <property type="match status" value="1"/>
</dbReference>
<dbReference type="GO" id="GO:0005829">
    <property type="term" value="C:cytosol"/>
    <property type="evidence" value="ECO:0007669"/>
    <property type="project" value="TreeGrafter"/>
</dbReference>
<dbReference type="PANTHER" id="PTHR47959:SF15">
    <property type="entry name" value="RNA HELICASE"/>
    <property type="match status" value="1"/>
</dbReference>
<evidence type="ECO:0000313" key="13">
    <source>
        <dbReference type="EMBL" id="KAB7506805.1"/>
    </source>
</evidence>
<keyword evidence="3" id="KW-0378">Hydrolase</keyword>
<protein>
    <recommendedName>
        <fullName evidence="8">Probable ATP-dependent RNA helicase DDX52</fullName>
        <ecNumber evidence="1">3.6.4.13</ecNumber>
    </recommendedName>
</protein>
<dbReference type="GO" id="GO:0003724">
    <property type="term" value="F:RNA helicase activity"/>
    <property type="evidence" value="ECO:0007669"/>
    <property type="project" value="UniProtKB-EC"/>
</dbReference>
<feature type="compositionally biased region" description="Acidic residues" evidence="10">
    <location>
        <begin position="524"/>
        <end position="533"/>
    </location>
</feature>
<comment type="catalytic activity">
    <reaction evidence="9">
        <text>ATP + H2O = ADP + phosphate + H(+)</text>
        <dbReference type="Rhea" id="RHEA:13065"/>
        <dbReference type="ChEBI" id="CHEBI:15377"/>
        <dbReference type="ChEBI" id="CHEBI:15378"/>
        <dbReference type="ChEBI" id="CHEBI:30616"/>
        <dbReference type="ChEBI" id="CHEBI:43474"/>
        <dbReference type="ChEBI" id="CHEBI:456216"/>
        <dbReference type="EC" id="3.6.4.13"/>
    </reaction>
</comment>
<accession>A0A5N5TKV9</accession>
<dbReference type="Pfam" id="PF00270">
    <property type="entry name" value="DEAD"/>
    <property type="match status" value="1"/>
</dbReference>
<keyword evidence="14" id="KW-1185">Reference proteome</keyword>
<evidence type="ECO:0000256" key="9">
    <source>
        <dbReference type="ARBA" id="ARBA00047984"/>
    </source>
</evidence>
<dbReference type="CDD" id="cd17957">
    <property type="entry name" value="DEADc_DDX52"/>
    <property type="match status" value="1"/>
</dbReference>
<dbReference type="InterPro" id="IPR050079">
    <property type="entry name" value="DEAD_box_RNA_helicase"/>
</dbReference>
<dbReference type="InterPro" id="IPR044764">
    <property type="entry name" value="DDX52/Rok1_DEADc"/>
</dbReference>
<dbReference type="OrthoDB" id="360161at2759"/>
<dbReference type="InterPro" id="IPR027417">
    <property type="entry name" value="P-loop_NTPase"/>
</dbReference>
<feature type="domain" description="Helicase ATP-binding" evidence="11">
    <location>
        <begin position="138"/>
        <end position="311"/>
    </location>
</feature>
<dbReference type="CDD" id="cd18787">
    <property type="entry name" value="SF2_C_DEAD"/>
    <property type="match status" value="1"/>
</dbReference>
<organism evidence="13 14">
    <name type="scientific">Armadillidium nasatum</name>
    <dbReference type="NCBI Taxonomy" id="96803"/>
    <lineage>
        <taxon>Eukaryota</taxon>
        <taxon>Metazoa</taxon>
        <taxon>Ecdysozoa</taxon>
        <taxon>Arthropoda</taxon>
        <taxon>Crustacea</taxon>
        <taxon>Multicrustacea</taxon>
        <taxon>Malacostraca</taxon>
        <taxon>Eumalacostraca</taxon>
        <taxon>Peracarida</taxon>
        <taxon>Isopoda</taxon>
        <taxon>Oniscidea</taxon>
        <taxon>Crinocheta</taxon>
        <taxon>Armadillidiidae</taxon>
        <taxon>Armadillidium</taxon>
    </lineage>
</organism>
<dbReference type="EC" id="3.6.4.13" evidence="1"/>
<name>A0A5N5TKV9_9CRUS</name>
<comment type="similarity">
    <text evidence="7">Belongs to the DEAD box helicase family. DDX52/ROK1 subfamily.</text>
</comment>
<dbReference type="GO" id="GO:0030490">
    <property type="term" value="P:maturation of SSU-rRNA"/>
    <property type="evidence" value="ECO:0007669"/>
    <property type="project" value="InterPro"/>
</dbReference>
<feature type="compositionally biased region" description="Basic and acidic residues" evidence="10">
    <location>
        <begin position="496"/>
        <end position="509"/>
    </location>
</feature>
<reference evidence="13 14" key="1">
    <citation type="journal article" date="2019" name="PLoS Biol.">
        <title>Sex chromosomes control vertical transmission of feminizing Wolbachia symbionts in an isopod.</title>
        <authorList>
            <person name="Becking T."/>
            <person name="Chebbi M.A."/>
            <person name="Giraud I."/>
            <person name="Moumen B."/>
            <person name="Laverre T."/>
            <person name="Caubet Y."/>
            <person name="Peccoud J."/>
            <person name="Gilbert C."/>
            <person name="Cordaux R."/>
        </authorList>
    </citation>
    <scope>NUCLEOTIDE SEQUENCE [LARGE SCALE GENOMIC DNA]</scope>
    <source>
        <strain evidence="13">ANa2</strain>
        <tissue evidence="13">Whole body excluding digestive tract and cuticle</tissue>
    </source>
</reference>
<feature type="region of interest" description="Disordered" evidence="10">
    <location>
        <begin position="492"/>
        <end position="572"/>
    </location>
</feature>
<evidence type="ECO:0000256" key="5">
    <source>
        <dbReference type="ARBA" id="ARBA00022840"/>
    </source>
</evidence>
<keyword evidence="5" id="KW-0067">ATP-binding</keyword>
<evidence type="ECO:0000259" key="12">
    <source>
        <dbReference type="PROSITE" id="PS51194"/>
    </source>
</evidence>
<dbReference type="PANTHER" id="PTHR47959">
    <property type="entry name" value="ATP-DEPENDENT RNA HELICASE RHLE-RELATED"/>
    <property type="match status" value="1"/>
</dbReference>
<evidence type="ECO:0000256" key="6">
    <source>
        <dbReference type="ARBA" id="ARBA00022884"/>
    </source>
</evidence>
<dbReference type="GO" id="GO:0003723">
    <property type="term" value="F:RNA binding"/>
    <property type="evidence" value="ECO:0007669"/>
    <property type="project" value="UniProtKB-KW"/>
</dbReference>
<dbReference type="PROSITE" id="PS51194">
    <property type="entry name" value="HELICASE_CTER"/>
    <property type="match status" value="1"/>
</dbReference>
<feature type="domain" description="Helicase C-terminal" evidence="12">
    <location>
        <begin position="341"/>
        <end position="482"/>
    </location>
</feature>
<keyword evidence="6" id="KW-0694">RNA-binding</keyword>
<dbReference type="Pfam" id="PF00271">
    <property type="entry name" value="Helicase_C"/>
    <property type="match status" value="1"/>
</dbReference>
<feature type="compositionally biased region" description="Basic residues" evidence="10">
    <location>
        <begin position="551"/>
        <end position="572"/>
    </location>
</feature>
<keyword evidence="4 13" id="KW-0347">Helicase</keyword>
<dbReference type="GO" id="GO:0005524">
    <property type="term" value="F:ATP binding"/>
    <property type="evidence" value="ECO:0007669"/>
    <property type="project" value="UniProtKB-KW"/>
</dbReference>
<evidence type="ECO:0000256" key="7">
    <source>
        <dbReference type="ARBA" id="ARBA00024355"/>
    </source>
</evidence>
<sequence length="572" mass="66217">MNRHDWMRILTKGYRPPKTTTKEKTPVKKTLATPEEKIESNSFEEDSSVSDSEDISSQEIIESKERKPKSKERLFQLKQEEINHFRNKNHIYVYGSDIPAPVECFEQLRTDFDVNDKVIKNLYSEKYLKPTPIQMQAWPLLLKRREVLACAPTGSGKTAAFLMPIIHYLKAPRRKGFRAIILAPTRELAKQIARESDRMTEGLGLKTNIINKVRESNNSPYFKKFVTTPNRLIYLLEVDEEVRKIAENVEWLIVDESDKLFEDGKNGFRDQLATIFRACCGPNVVRAMFSATLSFDVEEWCKLNLYDVATVSIGMRNTCPDVEQSLSFCASNAGKMLEIHNLLRNGYEIPCLIFVQTKERAKKLCEEILLTGRPVRSIHSDMSQTKRDEIVKQFRQRKIWILICTELMGRGIDFKGVNLVINYDFPPSIISYVHRVGRTGRAGKKGRAITFWSMEDKPLLRNIAWVMKNSGSEVPDWILNIKSSSQKERKRFAKNVPDRGDVTEGMKDQLKKKKRKNEIKNQTDEGDLTEENTEESKPKKRKLKNDEKPKKINKNNNNKKIKKKRKPVKVGR</sequence>
<dbReference type="Gene3D" id="3.40.50.300">
    <property type="entry name" value="P-loop containing nucleotide triphosphate hydrolases"/>
    <property type="match status" value="2"/>
</dbReference>
<feature type="region of interest" description="Disordered" evidence="10">
    <location>
        <begin position="11"/>
        <end position="69"/>
    </location>
</feature>
<dbReference type="AlphaFoldDB" id="A0A5N5TKV9"/>
<proteinExistence type="inferred from homology"/>
<dbReference type="Proteomes" id="UP000326759">
    <property type="component" value="Unassembled WGS sequence"/>
</dbReference>
<comment type="caution">
    <text evidence="13">The sequence shown here is derived from an EMBL/GenBank/DDBJ whole genome shotgun (WGS) entry which is preliminary data.</text>
</comment>
<evidence type="ECO:0000256" key="10">
    <source>
        <dbReference type="SAM" id="MobiDB-lite"/>
    </source>
</evidence>
<dbReference type="InterPro" id="IPR001650">
    <property type="entry name" value="Helicase_C-like"/>
</dbReference>
<feature type="compositionally biased region" description="Acidic residues" evidence="10">
    <location>
        <begin position="42"/>
        <end position="56"/>
    </location>
</feature>